<gene>
    <name evidence="5" type="primary">WBGene00115455</name>
</gene>
<evidence type="ECO:0000256" key="4">
    <source>
        <dbReference type="ARBA" id="ARBA00023157"/>
    </source>
</evidence>
<protein>
    <submittedName>
        <fullName evidence="5">Uncharacterized protein</fullName>
    </submittedName>
</protein>
<evidence type="ECO:0000313" key="5">
    <source>
        <dbReference type="EnsemblMetazoa" id="PPA25901.1"/>
    </source>
</evidence>
<organism evidence="5 6">
    <name type="scientific">Pristionchus pacificus</name>
    <name type="common">Parasitic nematode worm</name>
    <dbReference type="NCBI Taxonomy" id="54126"/>
    <lineage>
        <taxon>Eukaryota</taxon>
        <taxon>Metazoa</taxon>
        <taxon>Ecdysozoa</taxon>
        <taxon>Nematoda</taxon>
        <taxon>Chromadorea</taxon>
        <taxon>Rhabditida</taxon>
        <taxon>Rhabditina</taxon>
        <taxon>Diplogasteromorpha</taxon>
        <taxon>Diplogasteroidea</taxon>
        <taxon>Neodiplogasteridae</taxon>
        <taxon>Pristionchus</taxon>
    </lineage>
</organism>
<name>A0A454XVE6_PRIPA</name>
<dbReference type="GO" id="GO:0005615">
    <property type="term" value="C:extracellular space"/>
    <property type="evidence" value="ECO:0000318"/>
    <property type="project" value="GO_Central"/>
</dbReference>
<dbReference type="EnsemblMetazoa" id="PPA25901.1">
    <property type="protein sequence ID" value="PPA25901.1"/>
    <property type="gene ID" value="WBGene00115455"/>
</dbReference>
<dbReference type="OrthoDB" id="9970481at2759"/>
<accession>A0A8R1YMI6</accession>
<comment type="similarity">
    <text evidence="1">Belongs to the stanniocalcin family.</text>
</comment>
<proteinExistence type="inferred from homology"/>
<dbReference type="PANTHER" id="PTHR11245:SF6">
    <property type="entry name" value="DUF19 DOMAIN-CONTAINING PROTEIN"/>
    <property type="match status" value="1"/>
</dbReference>
<reference evidence="6" key="1">
    <citation type="journal article" date="2008" name="Nat. Genet.">
        <title>The Pristionchus pacificus genome provides a unique perspective on nematode lifestyle and parasitism.</title>
        <authorList>
            <person name="Dieterich C."/>
            <person name="Clifton S.W."/>
            <person name="Schuster L.N."/>
            <person name="Chinwalla A."/>
            <person name="Delehaunty K."/>
            <person name="Dinkelacker I."/>
            <person name="Fulton L."/>
            <person name="Fulton R."/>
            <person name="Godfrey J."/>
            <person name="Minx P."/>
            <person name="Mitreva M."/>
            <person name="Roeseler W."/>
            <person name="Tian H."/>
            <person name="Witte H."/>
            <person name="Yang S.P."/>
            <person name="Wilson R.K."/>
            <person name="Sommer R.J."/>
        </authorList>
    </citation>
    <scope>NUCLEOTIDE SEQUENCE [LARGE SCALE GENOMIC DNA]</scope>
    <source>
        <strain evidence="6">PS312</strain>
    </source>
</reference>
<accession>A0A454XVE6</accession>
<evidence type="ECO:0000256" key="1">
    <source>
        <dbReference type="ARBA" id="ARBA00008693"/>
    </source>
</evidence>
<evidence type="ECO:0000256" key="2">
    <source>
        <dbReference type="ARBA" id="ARBA00011748"/>
    </source>
</evidence>
<dbReference type="Pfam" id="PF03298">
    <property type="entry name" value="Stanniocalcin"/>
    <property type="match status" value="1"/>
</dbReference>
<dbReference type="PANTHER" id="PTHR11245">
    <property type="entry name" value="STANNIOCALCIN"/>
    <property type="match status" value="1"/>
</dbReference>
<reference evidence="5" key="2">
    <citation type="submission" date="2022-06" db="UniProtKB">
        <authorList>
            <consortium name="EnsemblMetazoa"/>
        </authorList>
    </citation>
    <scope>IDENTIFICATION</scope>
    <source>
        <strain evidence="5">PS312</strain>
    </source>
</reference>
<evidence type="ECO:0000256" key="3">
    <source>
        <dbReference type="ARBA" id="ARBA00022702"/>
    </source>
</evidence>
<keyword evidence="4" id="KW-1015">Disulfide bond</keyword>
<dbReference type="AlphaFoldDB" id="A0A454XVE6"/>
<keyword evidence="6" id="KW-1185">Reference proteome</keyword>
<evidence type="ECO:0000313" key="6">
    <source>
        <dbReference type="Proteomes" id="UP000005239"/>
    </source>
</evidence>
<dbReference type="GO" id="GO:0005179">
    <property type="term" value="F:hormone activity"/>
    <property type="evidence" value="ECO:0007669"/>
    <property type="project" value="UniProtKB-KW"/>
</dbReference>
<keyword evidence="3" id="KW-0372">Hormone</keyword>
<dbReference type="InterPro" id="IPR004978">
    <property type="entry name" value="Stanniocalcin"/>
</dbReference>
<dbReference type="Proteomes" id="UP000005239">
    <property type="component" value="Unassembled WGS sequence"/>
</dbReference>
<sequence length="148" mass="15636">MILQAVLSILLIASASAHDYSICDAYSLLESTTTCGPTGYALNFGLPICKSFVDNRSLFNTKGKAFLDCARPCLANYVSANITGAITDCTAIKDAAFASHVPCYQQCGFCQVAFSNLGAFSKTFKASDLFSEDANGQVLQIASSCIGK</sequence>
<dbReference type="GO" id="GO:0006874">
    <property type="term" value="P:intracellular calcium ion homeostasis"/>
    <property type="evidence" value="ECO:0000318"/>
    <property type="project" value="GO_Central"/>
</dbReference>
<comment type="subunit">
    <text evidence="2">Homodimer; disulfide-linked.</text>
</comment>